<dbReference type="SMART" id="SM00248">
    <property type="entry name" value="ANK"/>
    <property type="match status" value="11"/>
</dbReference>
<reference evidence="10" key="1">
    <citation type="submission" date="2021-03" db="EMBL/GenBank/DDBJ databases">
        <title>Comparative genomics and phylogenomic investigation of the class Geoglossomycetes provide insights into ecological specialization and systematics.</title>
        <authorList>
            <person name="Melie T."/>
            <person name="Pirro S."/>
            <person name="Miller A.N."/>
            <person name="Quandt A."/>
        </authorList>
    </citation>
    <scope>NUCLEOTIDE SEQUENCE</scope>
    <source>
        <strain evidence="10">CAQ_001_2017</strain>
    </source>
</reference>
<dbReference type="Proteomes" id="UP000750711">
    <property type="component" value="Unassembled WGS sequence"/>
</dbReference>
<evidence type="ECO:0000256" key="4">
    <source>
        <dbReference type="ARBA" id="ARBA00022989"/>
    </source>
</evidence>
<dbReference type="Pfam" id="PF00023">
    <property type="entry name" value="Ank"/>
    <property type="match status" value="1"/>
</dbReference>
<feature type="region of interest" description="Disordered" evidence="8">
    <location>
        <begin position="1202"/>
        <end position="1221"/>
    </location>
</feature>
<protein>
    <recommendedName>
        <fullName evidence="12">Ankyrin repeat protein</fullName>
    </recommendedName>
</protein>
<feature type="repeat" description="ANK" evidence="7">
    <location>
        <begin position="117"/>
        <end position="149"/>
    </location>
</feature>
<evidence type="ECO:0000256" key="7">
    <source>
        <dbReference type="PROSITE-ProRule" id="PRU00023"/>
    </source>
</evidence>
<feature type="repeat" description="ANK" evidence="7">
    <location>
        <begin position="417"/>
        <end position="450"/>
    </location>
</feature>
<dbReference type="SUPFAM" id="SSF48403">
    <property type="entry name" value="Ankyrin repeat"/>
    <property type="match status" value="2"/>
</dbReference>
<evidence type="ECO:0000256" key="2">
    <source>
        <dbReference type="ARBA" id="ARBA00022692"/>
    </source>
</evidence>
<evidence type="ECO:0000256" key="9">
    <source>
        <dbReference type="SAM" id="Phobius"/>
    </source>
</evidence>
<feature type="compositionally biased region" description="Basic and acidic residues" evidence="8">
    <location>
        <begin position="801"/>
        <end position="820"/>
    </location>
</feature>
<dbReference type="InterPro" id="IPR002110">
    <property type="entry name" value="Ankyrin_rpt"/>
</dbReference>
<proteinExistence type="predicted"/>
<keyword evidence="3" id="KW-0677">Repeat</keyword>
<feature type="compositionally biased region" description="Polar residues" evidence="8">
    <location>
        <begin position="35"/>
        <end position="56"/>
    </location>
</feature>
<evidence type="ECO:0000313" key="11">
    <source>
        <dbReference type="Proteomes" id="UP000750711"/>
    </source>
</evidence>
<evidence type="ECO:0008006" key="12">
    <source>
        <dbReference type="Google" id="ProtNLM"/>
    </source>
</evidence>
<dbReference type="PRINTS" id="PR01415">
    <property type="entry name" value="ANKYRIN"/>
</dbReference>
<feature type="region of interest" description="Disordered" evidence="8">
    <location>
        <begin position="1"/>
        <end position="65"/>
    </location>
</feature>
<feature type="compositionally biased region" description="Basic and acidic residues" evidence="8">
    <location>
        <begin position="1424"/>
        <end position="1438"/>
    </location>
</feature>
<feature type="compositionally biased region" description="Basic and acidic residues" evidence="8">
    <location>
        <begin position="907"/>
        <end position="917"/>
    </location>
</feature>
<organism evidence="10 11">
    <name type="scientific">Trichoglossum hirsutum</name>
    <dbReference type="NCBI Taxonomy" id="265104"/>
    <lineage>
        <taxon>Eukaryota</taxon>
        <taxon>Fungi</taxon>
        <taxon>Dikarya</taxon>
        <taxon>Ascomycota</taxon>
        <taxon>Pezizomycotina</taxon>
        <taxon>Geoglossomycetes</taxon>
        <taxon>Geoglossales</taxon>
        <taxon>Geoglossaceae</taxon>
        <taxon>Trichoglossum</taxon>
    </lineage>
</organism>
<dbReference type="PROSITE" id="PS50297">
    <property type="entry name" value="ANK_REP_REGION"/>
    <property type="match status" value="5"/>
</dbReference>
<dbReference type="Pfam" id="PF01544">
    <property type="entry name" value="CorA"/>
    <property type="match status" value="1"/>
</dbReference>
<feature type="compositionally biased region" description="Polar residues" evidence="8">
    <location>
        <begin position="918"/>
        <end position="927"/>
    </location>
</feature>
<keyword evidence="6 9" id="KW-0472">Membrane</keyword>
<feature type="compositionally biased region" description="Basic and acidic residues" evidence="8">
    <location>
        <begin position="758"/>
        <end position="783"/>
    </location>
</feature>
<dbReference type="InterPro" id="IPR002523">
    <property type="entry name" value="MgTranspt_CorA/ZnTranspt_ZntB"/>
</dbReference>
<dbReference type="Gene3D" id="1.25.40.20">
    <property type="entry name" value="Ankyrin repeat-containing domain"/>
    <property type="match status" value="3"/>
</dbReference>
<feature type="repeat" description="ANK" evidence="7">
    <location>
        <begin position="251"/>
        <end position="283"/>
    </location>
</feature>
<dbReference type="PROSITE" id="PS50088">
    <property type="entry name" value="ANK_REPEAT"/>
    <property type="match status" value="6"/>
</dbReference>
<feature type="compositionally biased region" description="Basic and acidic residues" evidence="8">
    <location>
        <begin position="962"/>
        <end position="976"/>
    </location>
</feature>
<evidence type="ECO:0000256" key="8">
    <source>
        <dbReference type="SAM" id="MobiDB-lite"/>
    </source>
</evidence>
<evidence type="ECO:0000256" key="6">
    <source>
        <dbReference type="ARBA" id="ARBA00023136"/>
    </source>
</evidence>
<dbReference type="EMBL" id="JAGHQM010000044">
    <property type="protein sequence ID" value="KAH0565988.1"/>
    <property type="molecule type" value="Genomic_DNA"/>
</dbReference>
<feature type="compositionally biased region" description="Polar residues" evidence="8">
    <location>
        <begin position="1208"/>
        <end position="1221"/>
    </location>
</feature>
<feature type="region of interest" description="Disordered" evidence="8">
    <location>
        <begin position="612"/>
        <end position="663"/>
    </location>
</feature>
<evidence type="ECO:0000256" key="5">
    <source>
        <dbReference type="ARBA" id="ARBA00023043"/>
    </source>
</evidence>
<dbReference type="GO" id="GO:0046873">
    <property type="term" value="F:metal ion transmembrane transporter activity"/>
    <property type="evidence" value="ECO:0007669"/>
    <property type="project" value="InterPro"/>
</dbReference>
<keyword evidence="4 9" id="KW-1133">Transmembrane helix</keyword>
<feature type="region of interest" description="Disordered" evidence="8">
    <location>
        <begin position="758"/>
        <end position="828"/>
    </location>
</feature>
<dbReference type="SUPFAM" id="SSF144083">
    <property type="entry name" value="Magnesium transport protein CorA, transmembrane region"/>
    <property type="match status" value="1"/>
</dbReference>
<feature type="compositionally biased region" description="Basic and acidic residues" evidence="8">
    <location>
        <begin position="1"/>
        <end position="11"/>
    </location>
</feature>
<keyword evidence="2 9" id="KW-0812">Transmembrane</keyword>
<dbReference type="GO" id="GO:0016020">
    <property type="term" value="C:membrane"/>
    <property type="evidence" value="ECO:0007669"/>
    <property type="project" value="UniProtKB-SubCell"/>
</dbReference>
<feature type="transmembrane region" description="Helical" evidence="9">
    <location>
        <begin position="1334"/>
        <end position="1356"/>
    </location>
</feature>
<dbReference type="Gene3D" id="1.20.58.340">
    <property type="entry name" value="Magnesium transport protein CorA, transmembrane region"/>
    <property type="match status" value="1"/>
</dbReference>
<dbReference type="InterPro" id="IPR036770">
    <property type="entry name" value="Ankyrin_rpt-contain_sf"/>
</dbReference>
<dbReference type="PANTHER" id="PTHR24178:SF41">
    <property type="entry name" value="ANKYRIN-2 ISOFORM X1"/>
    <property type="match status" value="1"/>
</dbReference>
<feature type="repeat" description="ANK" evidence="7">
    <location>
        <begin position="151"/>
        <end position="183"/>
    </location>
</feature>
<comment type="subcellular location">
    <subcellularLocation>
        <location evidence="1">Membrane</location>
        <topology evidence="1">Multi-pass membrane protein</topology>
    </subcellularLocation>
</comment>
<feature type="repeat" description="ANK" evidence="7">
    <location>
        <begin position="184"/>
        <end position="216"/>
    </location>
</feature>
<feature type="repeat" description="ANK" evidence="7">
    <location>
        <begin position="217"/>
        <end position="249"/>
    </location>
</feature>
<feature type="region of interest" description="Disordered" evidence="8">
    <location>
        <begin position="907"/>
        <end position="976"/>
    </location>
</feature>
<evidence type="ECO:0000313" key="10">
    <source>
        <dbReference type="EMBL" id="KAH0565988.1"/>
    </source>
</evidence>
<gene>
    <name evidence="10" type="ORF">GP486_000615</name>
</gene>
<feature type="compositionally biased region" description="Basic and acidic residues" evidence="8">
    <location>
        <begin position="932"/>
        <end position="948"/>
    </location>
</feature>
<keyword evidence="11" id="KW-1185">Reference proteome</keyword>
<keyword evidence="5 7" id="KW-0040">ANK repeat</keyword>
<dbReference type="InterPro" id="IPR045863">
    <property type="entry name" value="CorA_TM1_TM2"/>
</dbReference>
<sequence length="1470" mass="164632">MAGGDEKREAGDGGGLNAEAERGNATSRDLDASGSVESHTSQPNGSDPNHPTTSYNEEAERGDQDQLAADVQGEELRKLQDAIENGCLDDVKELLDGRAGETRLSAKFQDDFDDGEKDQSALYLAARFGHQDVVEEILRREPNTDTRTGGFQWTALHIAAQNGHQLVVQRLLDAHADIEATTNDHETPLYLAAHNGRESVMETLLERGSNVESRDNIGWTVLHNTTHRGFPSAVKVLLEHGADIEATTNDEGQTALHIAAGWGHKEIVELLIERGAKTSRRDIEGRTPLYEAAKWGIPSIVKILLPEMDRDDIVSETKNGETALYRAAENKIEETVLILLENRAYLPASPRVGVTSMANPRECQAVGQLLVDQMKDTESTTRKSLEMVIYWAVLNGHEELVQECVKYGQDLKSWSRNGVTLLHVAASSGHEQIVSDLLLLEGMDVRAKTGIGVNAVHLAAGNGHGKVVSMLLDTLKDPDRWMCAIVEETEDKDRGTALSLAVNKDPQVAQLLWTEMENVSFEADPGAANKALVWAARLGGPKQERILGQLLRRALPEEGNLSELEKVIGTTSREWTTLHWAVYQGHEDVVFWLLVGGRHLKAKEMRTAKAIAKKMKERKIGSEGRRDGVASPDMTRKGNDTRGAGQNRNSRRNDFETQIGQAQRGGRSAYSWIFDLLHSPPPVQGLSARHDLDEEPTLQTPLPEKEKVCKNFAATIVDFYHQEGRIDFLYQSSNVFDVIYRLGPERIMSNTNIRRRENLRKEISKPRDLNPRRPRESTSETTRRAPAAGKSEVSSPGRQKTWSEVEHEAPGKSKARESRRTGGGGSEGSHLYMGELQFRWFHVAANNMDWIEDLIKRIFRDSGRKNLEHYPLSEFVNRSWSEVSGTAEQAPYMKPLCAKEPVVHKPQENKRNMERNTEQATPGQATLGQGLLKREKEGKEYPGGDKSAHPQPASKSRKNKHGKDGRAGSGISKDKHINESESSSLFNKVAIYMPYITFSSLDHFSKEDETSKDKKKQKDEDHAAESNEAAYVLNLDSELMEAYRGQVVHTSRSLDQYYYSSLLDTKFRDSDQVVTRYFRDKQGERKRMLRVDQLWLWVIDENTIITSSTHRLDDEEDPIHESILNDLAEGKNKRRSPPSSVEQMRDLIMNVTVGFISQLRVEVGTGKDASLESVLQIFENSINNISDAEARLFLELKERVDNSDKNQRGSQPTDTEQSANNPYYAIGEEIAKLREIKDIRDELNILKSLLEDQKVVWKQAFWDPVEKAYVGSKYMQSGGLAEAIDMIGDMDKYAERVQNSINSLLDLKQKQANILEAVSGRKQAEDTARQGNTIMVFTIVTIIFLPMSFLASLFALDVTSFPHRADNLVYTPGWIFPIMCKSPATLYPRSLRLTQSNIISWWKGSGKPKPKAPPSPPPEVLGGKTHDVAETESREPQRLRWRRVRKGAASQLWENGPAGADRSPKGEENV</sequence>
<dbReference type="Pfam" id="PF12796">
    <property type="entry name" value="Ank_2"/>
    <property type="match status" value="3"/>
</dbReference>
<accession>A0A9P8LIL8</accession>
<name>A0A9P8LIL8_9PEZI</name>
<dbReference type="PANTHER" id="PTHR24178">
    <property type="entry name" value="MOLTING PROTEIN MLT-4"/>
    <property type="match status" value="1"/>
</dbReference>
<feature type="region of interest" description="Disordered" evidence="8">
    <location>
        <begin position="1404"/>
        <end position="1470"/>
    </location>
</feature>
<comment type="caution">
    <text evidence="10">The sequence shown here is derived from an EMBL/GenBank/DDBJ whole genome shotgun (WGS) entry which is preliminary data.</text>
</comment>
<evidence type="ECO:0000256" key="3">
    <source>
        <dbReference type="ARBA" id="ARBA00022737"/>
    </source>
</evidence>
<feature type="compositionally biased region" description="Basic and acidic residues" evidence="8">
    <location>
        <begin position="618"/>
        <end position="640"/>
    </location>
</feature>
<evidence type="ECO:0000256" key="1">
    <source>
        <dbReference type="ARBA" id="ARBA00004141"/>
    </source>
</evidence>